<evidence type="ECO:0000256" key="9">
    <source>
        <dbReference type="ARBA" id="ARBA00048586"/>
    </source>
</evidence>
<dbReference type="InterPro" id="IPR001736">
    <property type="entry name" value="PLipase_D/transphosphatidylase"/>
</dbReference>
<organism evidence="12 13">
    <name type="scientific">Kazachstania africana (strain ATCC 22294 / BCRC 22015 / CBS 2517 / CECT 1963 / NBRC 1671 / NRRL Y-8276)</name>
    <name type="common">Yeast</name>
    <name type="synonym">Kluyveromyces africanus</name>
    <dbReference type="NCBI Taxonomy" id="1071382"/>
    <lineage>
        <taxon>Eukaryota</taxon>
        <taxon>Fungi</taxon>
        <taxon>Dikarya</taxon>
        <taxon>Ascomycota</taxon>
        <taxon>Saccharomycotina</taxon>
        <taxon>Saccharomycetes</taxon>
        <taxon>Saccharomycetales</taxon>
        <taxon>Saccharomycetaceae</taxon>
        <taxon>Kazachstania</taxon>
    </lineage>
</organism>
<dbReference type="GO" id="GO:0008444">
    <property type="term" value="F:CDP-diacylglycerol-glycerol-3-phosphate 3-phosphatidyltransferase activity"/>
    <property type="evidence" value="ECO:0007669"/>
    <property type="project" value="UniProtKB-EC"/>
</dbReference>
<dbReference type="CDD" id="cd09135">
    <property type="entry name" value="PLDc_PGS1_euk_1"/>
    <property type="match status" value="1"/>
</dbReference>
<evidence type="ECO:0000256" key="6">
    <source>
        <dbReference type="ARBA" id="ARBA00023098"/>
    </source>
</evidence>
<dbReference type="RefSeq" id="XP_003959144.1">
    <property type="nucleotide sequence ID" value="XM_003959095.1"/>
</dbReference>
<dbReference type="eggNOG" id="KOG3964">
    <property type="taxonomic scope" value="Eukaryota"/>
</dbReference>
<keyword evidence="7 10" id="KW-0594">Phospholipid biosynthesis</keyword>
<dbReference type="UniPathway" id="UPA00084">
    <property type="reaction ID" value="UER00503"/>
</dbReference>
<dbReference type="EMBL" id="HE650829">
    <property type="protein sequence ID" value="CCF60009.1"/>
    <property type="molecule type" value="Genomic_DNA"/>
</dbReference>
<dbReference type="PANTHER" id="PTHR12586">
    <property type="entry name" value="CDP-DIACYLGLYCEROL--SERINE O-PHOSPHATIDYLTRANSFERASE"/>
    <property type="match status" value="1"/>
</dbReference>
<feature type="domain" description="PLD phosphodiesterase" evidence="11">
    <location>
        <begin position="150"/>
        <end position="177"/>
    </location>
</feature>
<dbReference type="KEGG" id="kaf:KAFR_0I02300"/>
<name>H2B059_KAZAF</name>
<sequence length="484" mass="57060">MHTVFKRTLMDSYINRLQTNFNKFLKTKFYVNANQIQILTNPTDFYNHLKFKILHSKDRIFLSSLYLGKNETELVETISKALNSNPNLKVYLLFDGLRSTREKNFSSATLLSNLIAKHDHDRVFVSLYFNPSFNSSIWKDKLIPKRFNEIFGLQHMKFYGFDNDYVMLSGANLSDDYFKNRQDRYYCFQSTGLNNYYFRLHRLVSSLSYKLYPNKNSKTGFNLSWNSETVPEPIALNKRKFLKYSSKLLENFMNQEIKQQDDVKNKDTIVYPISSFVPLFHKYQDKSNEKISIMSIFNTIQKTDNLNWVFTTGYFNPIKSLQRILINSQVSNSHVITASKFANSFYQSRGISKDIPNAYLYLTYKFYKNVERNDKLDQIHIKEWQNGIIHQPNGWSYHAKGVWLLDQISKMPFLTVIGSSNYTNRSYSLDLETNLVLITTDTGLRERMNDEVQNILNYSEDIQLRKLKINNNVKILTSIFNRLL</sequence>
<dbReference type="PIRSF" id="PIRSF000850">
    <property type="entry name" value="Phospholipase_D_PSS"/>
    <property type="match status" value="1"/>
</dbReference>
<evidence type="ECO:0000256" key="7">
    <source>
        <dbReference type="ARBA" id="ARBA00023209"/>
    </source>
</evidence>
<evidence type="ECO:0000256" key="1">
    <source>
        <dbReference type="ARBA" id="ARBA00005042"/>
    </source>
</evidence>
<dbReference type="OrthoDB" id="10250191at2759"/>
<dbReference type="CDD" id="cd09137">
    <property type="entry name" value="PLDc_PGS1_euk_2"/>
    <property type="match status" value="1"/>
</dbReference>
<evidence type="ECO:0000256" key="2">
    <source>
        <dbReference type="ARBA" id="ARBA00010682"/>
    </source>
</evidence>
<proteinExistence type="inferred from homology"/>
<keyword evidence="4 10" id="KW-0808">Transferase</keyword>
<keyword evidence="8 10" id="KW-1208">Phospholipid metabolism</keyword>
<dbReference type="Gene3D" id="3.30.870.10">
    <property type="entry name" value="Endonuclease Chain A"/>
    <property type="match status" value="2"/>
</dbReference>
<dbReference type="Proteomes" id="UP000005220">
    <property type="component" value="Chromosome 9"/>
</dbReference>
<keyword evidence="3 10" id="KW-0444">Lipid biosynthesis</keyword>
<evidence type="ECO:0000313" key="13">
    <source>
        <dbReference type="Proteomes" id="UP000005220"/>
    </source>
</evidence>
<evidence type="ECO:0000256" key="5">
    <source>
        <dbReference type="ARBA" id="ARBA00022737"/>
    </source>
</evidence>
<dbReference type="GO" id="GO:0031966">
    <property type="term" value="C:mitochondrial membrane"/>
    <property type="evidence" value="ECO:0007669"/>
    <property type="project" value="EnsemblFungi"/>
</dbReference>
<keyword evidence="10" id="KW-0547">Nucleotide-binding</keyword>
<keyword evidence="5" id="KW-0677">Repeat</keyword>
<dbReference type="GO" id="GO:0005524">
    <property type="term" value="F:ATP binding"/>
    <property type="evidence" value="ECO:0007669"/>
    <property type="project" value="UniProtKB-KW"/>
</dbReference>
<dbReference type="InParanoid" id="H2B059"/>
<evidence type="ECO:0000256" key="4">
    <source>
        <dbReference type="ARBA" id="ARBA00022679"/>
    </source>
</evidence>
<gene>
    <name evidence="12" type="primary">KAFR0I02300</name>
    <name evidence="12" type="ORF">KAFR_0I02300</name>
</gene>
<dbReference type="SUPFAM" id="SSF56024">
    <property type="entry name" value="Phospholipase D/nuclease"/>
    <property type="match status" value="2"/>
</dbReference>
<reference evidence="12 13" key="1">
    <citation type="journal article" date="2011" name="Proc. Natl. Acad. Sci. U.S.A.">
        <title>Evolutionary erosion of yeast sex chromosomes by mating-type switching accidents.</title>
        <authorList>
            <person name="Gordon J.L."/>
            <person name="Armisen D."/>
            <person name="Proux-Wera E."/>
            <person name="Oheigeartaigh S.S."/>
            <person name="Byrne K.P."/>
            <person name="Wolfe K.H."/>
        </authorList>
    </citation>
    <scope>NUCLEOTIDE SEQUENCE [LARGE SCALE GENOMIC DNA]</scope>
    <source>
        <strain evidence="13">ATCC 22294 / BCRC 22015 / CBS 2517 / CECT 1963 / NBRC 1671 / NRRL Y-8276</strain>
    </source>
</reference>
<keyword evidence="6 10" id="KW-0443">Lipid metabolism</keyword>
<comment type="subcellular location">
    <subcellularLocation>
        <location evidence="10">Mitochondrion</location>
    </subcellularLocation>
</comment>
<evidence type="ECO:0000256" key="8">
    <source>
        <dbReference type="ARBA" id="ARBA00023264"/>
    </source>
</evidence>
<dbReference type="EC" id="2.7.8.5" evidence="10"/>
<keyword evidence="13" id="KW-1185">Reference proteome</keyword>
<evidence type="ECO:0000256" key="3">
    <source>
        <dbReference type="ARBA" id="ARBA00022516"/>
    </source>
</evidence>
<dbReference type="FunCoup" id="H2B059">
    <property type="interactions" value="450"/>
</dbReference>
<comment type="function">
    <text evidence="10">Functions in the biosynthesis of the anionic phospholipids phosphatidylglycerol and cardiolipin.</text>
</comment>
<evidence type="ECO:0000256" key="10">
    <source>
        <dbReference type="RuleBase" id="RU365024"/>
    </source>
</evidence>
<dbReference type="HOGENOM" id="CLU_030471_1_1_1"/>
<dbReference type="PROSITE" id="PS50035">
    <property type="entry name" value="PLD"/>
    <property type="match status" value="1"/>
</dbReference>
<keyword evidence="10" id="KW-0067">ATP-binding</keyword>
<evidence type="ECO:0000313" key="12">
    <source>
        <dbReference type="EMBL" id="CCF60009.1"/>
    </source>
</evidence>
<dbReference type="STRING" id="1071382.H2B059"/>
<dbReference type="PANTHER" id="PTHR12586:SF1">
    <property type="entry name" value="CDP-DIACYLGLYCEROL--GLYCEROL-3-PHOSPHATE 3-PHOSPHATIDYLTRANSFERASE, MITOCHONDRIAL"/>
    <property type="match status" value="1"/>
</dbReference>
<dbReference type="SMART" id="SM00155">
    <property type="entry name" value="PLDc"/>
    <property type="match status" value="2"/>
</dbReference>
<comment type="similarity">
    <text evidence="2 10">Belongs to the CDP-alcohol phosphatidyltransferase class-II family.</text>
</comment>
<dbReference type="InterPro" id="IPR016270">
    <property type="entry name" value="PGS1"/>
</dbReference>
<dbReference type="GO" id="GO:0032049">
    <property type="term" value="P:cardiolipin biosynthetic process"/>
    <property type="evidence" value="ECO:0007669"/>
    <property type="project" value="EnsemblFungi"/>
</dbReference>
<evidence type="ECO:0000259" key="11">
    <source>
        <dbReference type="PROSITE" id="PS50035"/>
    </source>
</evidence>
<comment type="pathway">
    <text evidence="1 10">Phospholipid metabolism; phosphatidylglycerol biosynthesis; phosphatidylglycerol from CDP-diacylglycerol: step 1/2.</text>
</comment>
<keyword evidence="10" id="KW-0496">Mitochondrion</keyword>
<dbReference type="AlphaFoldDB" id="H2B059"/>
<protein>
    <recommendedName>
        <fullName evidence="10">CDP-diacylglycerol--glycerol-3-phosphate 3-phosphatidyltransferase</fullName>
        <ecNumber evidence="10">2.7.8.5</ecNumber>
    </recommendedName>
</protein>
<accession>H2B059</accession>
<dbReference type="GeneID" id="13883645"/>
<dbReference type="Pfam" id="PF00614">
    <property type="entry name" value="PLDc"/>
    <property type="match status" value="1"/>
</dbReference>
<comment type="catalytic activity">
    <reaction evidence="9 10">
        <text>a CDP-1,2-diacyl-sn-glycerol + sn-glycerol 3-phosphate = a 1,2-diacyl-sn-glycero-3-phospho-(1'-sn-glycero-3'-phosphate) + CMP + H(+)</text>
        <dbReference type="Rhea" id="RHEA:12593"/>
        <dbReference type="ChEBI" id="CHEBI:15378"/>
        <dbReference type="ChEBI" id="CHEBI:57597"/>
        <dbReference type="ChEBI" id="CHEBI:58332"/>
        <dbReference type="ChEBI" id="CHEBI:60110"/>
        <dbReference type="ChEBI" id="CHEBI:60377"/>
        <dbReference type="EC" id="2.7.8.5"/>
    </reaction>
</comment>